<evidence type="ECO:0000313" key="3">
    <source>
        <dbReference type="Proteomes" id="UP001161389"/>
    </source>
</evidence>
<evidence type="ECO:0000259" key="1">
    <source>
        <dbReference type="Pfam" id="PF17775"/>
    </source>
</evidence>
<dbReference type="RefSeq" id="WP_284377831.1">
    <property type="nucleotide sequence ID" value="NZ_BSNM01000002.1"/>
</dbReference>
<dbReference type="SUPFAM" id="SSF54427">
    <property type="entry name" value="NTF2-like"/>
    <property type="match status" value="1"/>
</dbReference>
<sequence length="141" mass="15974">MIKAQPLSNIPKSSEPCPCGSNKAYSLCCAPYINGTKPATTAKALMKSRYTAYFIKDEHYLFNTWHPSSRPARLDLAKDQTQWQQLKILNTKRGKVTDKKGWVSFAAFYLDEQGNPGVLKEESMFVREAGCWLYHSGTFID</sequence>
<keyword evidence="3" id="KW-1185">Reference proteome</keyword>
<dbReference type="Pfam" id="PF02810">
    <property type="entry name" value="SEC-C"/>
    <property type="match status" value="1"/>
</dbReference>
<comment type="caution">
    <text evidence="2">The sequence shown here is derived from an EMBL/GenBank/DDBJ whole genome shotgun (WGS) entry which is preliminary data.</text>
</comment>
<name>A0AA37S7R8_9GAMM</name>
<protein>
    <submittedName>
        <fullName evidence="2">UPF0225 protein</fullName>
    </submittedName>
</protein>
<dbReference type="EMBL" id="BSNM01000002">
    <property type="protein sequence ID" value="GLQ29777.1"/>
    <property type="molecule type" value="Genomic_DNA"/>
</dbReference>
<dbReference type="AlphaFoldDB" id="A0AA37S7R8"/>
<dbReference type="InterPro" id="IPR032710">
    <property type="entry name" value="NTF2-like_dom_sf"/>
</dbReference>
<feature type="domain" description="YchJ-like middle NTF2-like" evidence="1">
    <location>
        <begin position="41"/>
        <end position="137"/>
    </location>
</feature>
<evidence type="ECO:0000313" key="2">
    <source>
        <dbReference type="EMBL" id="GLQ29777.1"/>
    </source>
</evidence>
<proteinExistence type="predicted"/>
<dbReference type="Pfam" id="PF17775">
    <property type="entry name" value="YchJ_M-like"/>
    <property type="match status" value="1"/>
</dbReference>
<dbReference type="InterPro" id="IPR004027">
    <property type="entry name" value="SEC_C_motif"/>
</dbReference>
<gene>
    <name evidence="2" type="ORF">GCM10007876_02550</name>
</gene>
<dbReference type="InterPro" id="IPR048469">
    <property type="entry name" value="YchJ-like_M"/>
</dbReference>
<reference evidence="2" key="1">
    <citation type="journal article" date="2014" name="Int. J. Syst. Evol. Microbiol.">
        <title>Complete genome sequence of Corynebacterium casei LMG S-19264T (=DSM 44701T), isolated from a smear-ripened cheese.</title>
        <authorList>
            <consortium name="US DOE Joint Genome Institute (JGI-PGF)"/>
            <person name="Walter F."/>
            <person name="Albersmeier A."/>
            <person name="Kalinowski J."/>
            <person name="Ruckert C."/>
        </authorList>
    </citation>
    <scope>NUCLEOTIDE SEQUENCE</scope>
    <source>
        <strain evidence="2">NBRC 110071</strain>
    </source>
</reference>
<dbReference type="Gene3D" id="3.10.450.50">
    <property type="match status" value="1"/>
</dbReference>
<reference evidence="2" key="2">
    <citation type="submission" date="2023-01" db="EMBL/GenBank/DDBJ databases">
        <title>Draft genome sequence of Litoribrevibacter albus strain NBRC 110071.</title>
        <authorList>
            <person name="Sun Q."/>
            <person name="Mori K."/>
        </authorList>
    </citation>
    <scope>NUCLEOTIDE SEQUENCE</scope>
    <source>
        <strain evidence="2">NBRC 110071</strain>
    </source>
</reference>
<accession>A0AA37S7R8</accession>
<organism evidence="2 3">
    <name type="scientific">Litoribrevibacter albus</name>
    <dbReference type="NCBI Taxonomy" id="1473156"/>
    <lineage>
        <taxon>Bacteria</taxon>
        <taxon>Pseudomonadati</taxon>
        <taxon>Pseudomonadota</taxon>
        <taxon>Gammaproteobacteria</taxon>
        <taxon>Oceanospirillales</taxon>
        <taxon>Oceanospirillaceae</taxon>
        <taxon>Litoribrevibacter</taxon>
    </lineage>
</organism>
<dbReference type="SUPFAM" id="SSF103642">
    <property type="entry name" value="Sec-C motif"/>
    <property type="match status" value="1"/>
</dbReference>
<dbReference type="Proteomes" id="UP001161389">
    <property type="component" value="Unassembled WGS sequence"/>
</dbReference>